<dbReference type="InterPro" id="IPR002355">
    <property type="entry name" value="Cu_oxidase_Cu_BS"/>
</dbReference>
<protein>
    <submittedName>
        <fullName evidence="6">Oxidase</fullName>
    </submittedName>
</protein>
<dbReference type="CDD" id="cd04232">
    <property type="entry name" value="CuRO_1_CueO_FtsP"/>
    <property type="match status" value="1"/>
</dbReference>
<dbReference type="Proteomes" id="UP000218327">
    <property type="component" value="Unassembled WGS sequence"/>
</dbReference>
<dbReference type="CDD" id="cd13867">
    <property type="entry name" value="CuRO_2_CueO_FtsP"/>
    <property type="match status" value="1"/>
</dbReference>
<dbReference type="AlphaFoldDB" id="A0A2A5AWF5"/>
<keyword evidence="1" id="KW-0479">Metal-binding</keyword>
<dbReference type="InterPro" id="IPR011707">
    <property type="entry name" value="Cu-oxidase-like_N"/>
</dbReference>
<evidence type="ECO:0000259" key="3">
    <source>
        <dbReference type="Pfam" id="PF00394"/>
    </source>
</evidence>
<dbReference type="InterPro" id="IPR045087">
    <property type="entry name" value="Cu-oxidase_fam"/>
</dbReference>
<dbReference type="GO" id="GO:0016491">
    <property type="term" value="F:oxidoreductase activity"/>
    <property type="evidence" value="ECO:0007669"/>
    <property type="project" value="UniProtKB-KW"/>
</dbReference>
<dbReference type="InterPro" id="IPR008972">
    <property type="entry name" value="Cupredoxin"/>
</dbReference>
<dbReference type="Gene3D" id="2.60.40.420">
    <property type="entry name" value="Cupredoxins - blue copper proteins"/>
    <property type="match status" value="3"/>
</dbReference>
<keyword evidence="2" id="KW-0560">Oxidoreductase</keyword>
<dbReference type="SUPFAM" id="SSF49503">
    <property type="entry name" value="Cupredoxins"/>
    <property type="match status" value="3"/>
</dbReference>
<gene>
    <name evidence="6" type="ORF">COA96_11770</name>
</gene>
<dbReference type="PANTHER" id="PTHR48267:SF1">
    <property type="entry name" value="BILIRUBIN OXIDASE"/>
    <property type="match status" value="1"/>
</dbReference>
<proteinExistence type="predicted"/>
<sequence>MKRRQLLKNFSIGSAGLLLPEFVFSQGIEKSLNELKIPQLLPGVRKDRQLHYNLAAQSGVSKFLPDLTTPTIGINGDFLGPTLHFKNGDDIAMHIQNNLNEETTLHWHGLHVPAKADGGPAQVIGVGKSWDPSFKVMQKAGTFWYHSHLLGKTGEQVYRGLAGLIIIEDDESAAIQLPSEYGVDDIPLIVQDRRFNQDGSFRYAGMGMDIMSGLFGDTILVNGTLSPVFTPTTSKVRFRLLNASNARTYSFAFDDGRKFQFVASDGGLLPKSVELQSLELAPAERAEIVVDFSDGKAVNLISLPMAPGSQFAPRGMMGNMRAMNNQAFNILALQPQSNLEASQSPATNLTSFKRMQESEANRTRQLTLSMSMGMGMRGGRGRGGGNMMSGMFQINGEAMDMNVINQRVSVGDTEIWEITNDSMMMHPFHIHHGQFQILDRDGRPPAPQEMGFKDTVKVGPGQTVRFIMKFEDFSDAETAYMYHCHILEHEDNGMMGQFTVS</sequence>
<feature type="domain" description="Plastocyanin-like" evidence="5">
    <location>
        <begin position="65"/>
        <end position="171"/>
    </location>
</feature>
<feature type="domain" description="Plastocyanin-like" evidence="4">
    <location>
        <begin position="387"/>
        <end position="500"/>
    </location>
</feature>
<dbReference type="InterPro" id="IPR011706">
    <property type="entry name" value="Cu-oxidase_C"/>
</dbReference>
<accession>A0A2A5AWF5</accession>
<organism evidence="6 7">
    <name type="scientific">SAR86 cluster bacterium</name>
    <dbReference type="NCBI Taxonomy" id="2030880"/>
    <lineage>
        <taxon>Bacteria</taxon>
        <taxon>Pseudomonadati</taxon>
        <taxon>Pseudomonadota</taxon>
        <taxon>Gammaproteobacteria</taxon>
        <taxon>SAR86 cluster</taxon>
    </lineage>
</organism>
<dbReference type="PANTHER" id="PTHR48267">
    <property type="entry name" value="CUPREDOXIN SUPERFAMILY PROTEIN"/>
    <property type="match status" value="1"/>
</dbReference>
<evidence type="ECO:0000313" key="7">
    <source>
        <dbReference type="Proteomes" id="UP000218327"/>
    </source>
</evidence>
<comment type="caution">
    <text evidence="6">The sequence shown here is derived from an EMBL/GenBank/DDBJ whole genome shotgun (WGS) entry which is preliminary data.</text>
</comment>
<evidence type="ECO:0000256" key="2">
    <source>
        <dbReference type="ARBA" id="ARBA00023002"/>
    </source>
</evidence>
<dbReference type="Pfam" id="PF07732">
    <property type="entry name" value="Cu-oxidase_3"/>
    <property type="match status" value="1"/>
</dbReference>
<dbReference type="CDD" id="cd13890">
    <property type="entry name" value="CuRO_3_CueO_FtsP"/>
    <property type="match status" value="1"/>
</dbReference>
<reference evidence="7" key="1">
    <citation type="submission" date="2017-08" db="EMBL/GenBank/DDBJ databases">
        <title>A dynamic microbial community with high functional redundancy inhabits the cold, oxic subseafloor aquifer.</title>
        <authorList>
            <person name="Tully B.J."/>
            <person name="Wheat C.G."/>
            <person name="Glazer B.T."/>
            <person name="Huber J.A."/>
        </authorList>
    </citation>
    <scope>NUCLEOTIDE SEQUENCE [LARGE SCALE GENOMIC DNA]</scope>
</reference>
<evidence type="ECO:0000259" key="4">
    <source>
        <dbReference type="Pfam" id="PF07731"/>
    </source>
</evidence>
<evidence type="ECO:0000259" key="5">
    <source>
        <dbReference type="Pfam" id="PF07732"/>
    </source>
</evidence>
<dbReference type="PROSITE" id="PS00080">
    <property type="entry name" value="MULTICOPPER_OXIDASE2"/>
    <property type="match status" value="1"/>
</dbReference>
<dbReference type="Pfam" id="PF00394">
    <property type="entry name" value="Cu-oxidase"/>
    <property type="match status" value="1"/>
</dbReference>
<evidence type="ECO:0000256" key="1">
    <source>
        <dbReference type="ARBA" id="ARBA00022723"/>
    </source>
</evidence>
<name>A0A2A5AWF5_9GAMM</name>
<dbReference type="InterPro" id="IPR001117">
    <property type="entry name" value="Cu-oxidase_2nd"/>
</dbReference>
<evidence type="ECO:0000313" key="6">
    <source>
        <dbReference type="EMBL" id="PCJ23450.1"/>
    </source>
</evidence>
<dbReference type="GO" id="GO:0005507">
    <property type="term" value="F:copper ion binding"/>
    <property type="evidence" value="ECO:0007669"/>
    <property type="project" value="InterPro"/>
</dbReference>
<dbReference type="EMBL" id="NVVJ01000039">
    <property type="protein sequence ID" value="PCJ23450.1"/>
    <property type="molecule type" value="Genomic_DNA"/>
</dbReference>
<feature type="domain" description="Plastocyanin-like" evidence="3">
    <location>
        <begin position="217"/>
        <end position="294"/>
    </location>
</feature>
<dbReference type="Pfam" id="PF07731">
    <property type="entry name" value="Cu-oxidase_2"/>
    <property type="match status" value="1"/>
</dbReference>